<gene>
    <name evidence="2" type="ORF">E6C27_scaffold270G001320</name>
</gene>
<dbReference type="AlphaFoldDB" id="A0A5A7T7S8"/>
<dbReference type="Proteomes" id="UP000321393">
    <property type="component" value="Unassembled WGS sequence"/>
</dbReference>
<protein>
    <submittedName>
        <fullName evidence="2">Uncharacterized protein</fullName>
    </submittedName>
</protein>
<reference evidence="2 3" key="1">
    <citation type="submission" date="2019-08" db="EMBL/GenBank/DDBJ databases">
        <title>Draft genome sequences of two oriental melons (Cucumis melo L. var makuwa).</title>
        <authorList>
            <person name="Kwon S.-Y."/>
        </authorList>
    </citation>
    <scope>NUCLEOTIDE SEQUENCE [LARGE SCALE GENOMIC DNA]</scope>
    <source>
        <strain evidence="3">cv. SW 3</strain>
        <tissue evidence="2">Leaf</tissue>
    </source>
</reference>
<feature type="compositionally biased region" description="Acidic residues" evidence="1">
    <location>
        <begin position="77"/>
        <end position="86"/>
    </location>
</feature>
<evidence type="ECO:0000313" key="3">
    <source>
        <dbReference type="Proteomes" id="UP000321393"/>
    </source>
</evidence>
<name>A0A5A7T7S8_CUCMM</name>
<evidence type="ECO:0000313" key="2">
    <source>
        <dbReference type="EMBL" id="KAA0038276.1"/>
    </source>
</evidence>
<dbReference type="EMBL" id="SSTE01018746">
    <property type="protein sequence ID" value="KAA0038276.1"/>
    <property type="molecule type" value="Genomic_DNA"/>
</dbReference>
<feature type="region of interest" description="Disordered" evidence="1">
    <location>
        <begin position="68"/>
        <end position="96"/>
    </location>
</feature>
<accession>A0A5A7T7S8</accession>
<proteinExistence type="predicted"/>
<organism evidence="2 3">
    <name type="scientific">Cucumis melo var. makuwa</name>
    <name type="common">Oriental melon</name>
    <dbReference type="NCBI Taxonomy" id="1194695"/>
    <lineage>
        <taxon>Eukaryota</taxon>
        <taxon>Viridiplantae</taxon>
        <taxon>Streptophyta</taxon>
        <taxon>Embryophyta</taxon>
        <taxon>Tracheophyta</taxon>
        <taxon>Spermatophyta</taxon>
        <taxon>Magnoliopsida</taxon>
        <taxon>eudicotyledons</taxon>
        <taxon>Gunneridae</taxon>
        <taxon>Pentapetalae</taxon>
        <taxon>rosids</taxon>
        <taxon>fabids</taxon>
        <taxon>Cucurbitales</taxon>
        <taxon>Cucurbitaceae</taxon>
        <taxon>Benincaseae</taxon>
        <taxon>Cucumis</taxon>
    </lineage>
</organism>
<sequence length="96" mass="11467">MRTRHDSTISMDKGMQLYCIMEEILVNLGEIIYEHIYTTSVKDEIFTITSLNRKINLHENKIEDKRLKTKKAKKVDEDDEVEIGDEEERKFKNRPH</sequence>
<comment type="caution">
    <text evidence="2">The sequence shown here is derived from an EMBL/GenBank/DDBJ whole genome shotgun (WGS) entry which is preliminary data.</text>
</comment>
<evidence type="ECO:0000256" key="1">
    <source>
        <dbReference type="SAM" id="MobiDB-lite"/>
    </source>
</evidence>
<dbReference type="OrthoDB" id="1714944at2759"/>